<feature type="non-terminal residue" evidence="4">
    <location>
        <position position="1"/>
    </location>
</feature>
<dbReference type="NCBIfam" id="TIGR00180">
    <property type="entry name" value="parB_part"/>
    <property type="match status" value="1"/>
</dbReference>
<dbReference type="InterPro" id="IPR050336">
    <property type="entry name" value="Chromosome_partition/occlusion"/>
</dbReference>
<dbReference type="SMART" id="SM00470">
    <property type="entry name" value="ParB"/>
    <property type="match status" value="1"/>
</dbReference>
<gene>
    <name evidence="4" type="ORF">IAC58_02365</name>
</gene>
<dbReference type="GO" id="GO:0005694">
    <property type="term" value="C:chromosome"/>
    <property type="evidence" value="ECO:0007669"/>
    <property type="project" value="TreeGrafter"/>
</dbReference>
<evidence type="ECO:0000313" key="4">
    <source>
        <dbReference type="EMBL" id="MBO8427388.1"/>
    </source>
</evidence>
<dbReference type="Pfam" id="PF17762">
    <property type="entry name" value="HTH_ParB"/>
    <property type="match status" value="1"/>
</dbReference>
<dbReference type="AlphaFoldDB" id="A0A9D9GXB8"/>
<feature type="domain" description="ParB-like N-terminal" evidence="3">
    <location>
        <begin position="12"/>
        <end position="101"/>
    </location>
</feature>
<comment type="similarity">
    <text evidence="1">Belongs to the ParB family.</text>
</comment>
<dbReference type="SUPFAM" id="SSF110849">
    <property type="entry name" value="ParB/Sulfiredoxin"/>
    <property type="match status" value="1"/>
</dbReference>
<evidence type="ECO:0000256" key="2">
    <source>
        <dbReference type="ARBA" id="ARBA00022829"/>
    </source>
</evidence>
<organism evidence="4 5">
    <name type="scientific">Candidatus Onthovivens merdipullorum</name>
    <dbReference type="NCBI Taxonomy" id="2840889"/>
    <lineage>
        <taxon>Bacteria</taxon>
        <taxon>Bacillati</taxon>
        <taxon>Bacillota</taxon>
        <taxon>Bacilli</taxon>
        <taxon>Bacillales</taxon>
        <taxon>Candidatus Onthovivens</taxon>
    </lineage>
</organism>
<dbReference type="Proteomes" id="UP000823613">
    <property type="component" value="Unassembled WGS sequence"/>
</dbReference>
<comment type="caution">
    <text evidence="4">The sequence shown here is derived from an EMBL/GenBank/DDBJ whole genome shotgun (WGS) entry which is preliminary data.</text>
</comment>
<sequence>TIEKNYSLEQVKYVPLNLIDDNQFIKKAKIAEKNLKEYEENVKENGLIRPLIIRKVSDRYEIVIGRRLFIACKKLDFKQVSVIIENFDDEETLLILLADTLEQRSYNVIEVAYILKNLKDKFNYRNKDLAKLLKKSPGQISNILQLLNLPKEILRDIVNNKLTYGHAKAISRLDNGEALKMTKLIYEEKLNVREIEDLVNKKEKKSKNCKIFTKNNEIIILTDSKEEQEILLDKINQLLKESN</sequence>
<evidence type="ECO:0000256" key="1">
    <source>
        <dbReference type="ARBA" id="ARBA00006295"/>
    </source>
</evidence>
<dbReference type="Gene3D" id="3.90.1530.30">
    <property type="match status" value="1"/>
</dbReference>
<evidence type="ECO:0000259" key="3">
    <source>
        <dbReference type="SMART" id="SM00470"/>
    </source>
</evidence>
<dbReference type="GO" id="GO:0045881">
    <property type="term" value="P:positive regulation of sporulation resulting in formation of a cellular spore"/>
    <property type="evidence" value="ECO:0007669"/>
    <property type="project" value="TreeGrafter"/>
</dbReference>
<accession>A0A9D9GXB8</accession>
<dbReference type="PANTHER" id="PTHR33375:SF1">
    <property type="entry name" value="CHROMOSOME-PARTITIONING PROTEIN PARB-RELATED"/>
    <property type="match status" value="1"/>
</dbReference>
<dbReference type="InterPro" id="IPR003115">
    <property type="entry name" value="ParB_N"/>
</dbReference>
<reference evidence="4" key="2">
    <citation type="journal article" date="2021" name="PeerJ">
        <title>Extensive microbial diversity within the chicken gut microbiome revealed by metagenomics and culture.</title>
        <authorList>
            <person name="Gilroy R."/>
            <person name="Ravi A."/>
            <person name="Getino M."/>
            <person name="Pursley I."/>
            <person name="Horton D.L."/>
            <person name="Alikhan N.F."/>
            <person name="Baker D."/>
            <person name="Gharbi K."/>
            <person name="Hall N."/>
            <person name="Watson M."/>
            <person name="Adriaenssens E.M."/>
            <person name="Foster-Nyarko E."/>
            <person name="Jarju S."/>
            <person name="Secka A."/>
            <person name="Antonio M."/>
            <person name="Oren A."/>
            <person name="Chaudhuri R.R."/>
            <person name="La Ragione R."/>
            <person name="Hildebrand F."/>
            <person name="Pallen M.J."/>
        </authorList>
    </citation>
    <scope>NUCLEOTIDE SEQUENCE</scope>
    <source>
        <strain evidence="4">11159</strain>
    </source>
</reference>
<dbReference type="Gene3D" id="1.10.10.2830">
    <property type="match status" value="1"/>
</dbReference>
<dbReference type="EMBL" id="JADIMY010000049">
    <property type="protein sequence ID" value="MBO8427388.1"/>
    <property type="molecule type" value="Genomic_DNA"/>
</dbReference>
<dbReference type="InterPro" id="IPR041468">
    <property type="entry name" value="HTH_ParB/Spo0J"/>
</dbReference>
<dbReference type="InterPro" id="IPR004437">
    <property type="entry name" value="ParB/RepB/Spo0J"/>
</dbReference>
<dbReference type="GO" id="GO:0007059">
    <property type="term" value="P:chromosome segregation"/>
    <property type="evidence" value="ECO:0007669"/>
    <property type="project" value="UniProtKB-KW"/>
</dbReference>
<dbReference type="SUPFAM" id="SSF109709">
    <property type="entry name" value="KorB DNA-binding domain-like"/>
    <property type="match status" value="1"/>
</dbReference>
<reference evidence="4" key="1">
    <citation type="submission" date="2020-10" db="EMBL/GenBank/DDBJ databases">
        <authorList>
            <person name="Gilroy R."/>
        </authorList>
    </citation>
    <scope>NUCLEOTIDE SEQUENCE</scope>
    <source>
        <strain evidence="4">11159</strain>
    </source>
</reference>
<protein>
    <submittedName>
        <fullName evidence="4">ParB/RepB/Spo0J family partition protein</fullName>
    </submittedName>
</protein>
<proteinExistence type="inferred from homology"/>
<dbReference type="Pfam" id="PF02195">
    <property type="entry name" value="ParB_N"/>
    <property type="match status" value="1"/>
</dbReference>
<evidence type="ECO:0000313" key="5">
    <source>
        <dbReference type="Proteomes" id="UP000823613"/>
    </source>
</evidence>
<dbReference type="GO" id="GO:0003677">
    <property type="term" value="F:DNA binding"/>
    <property type="evidence" value="ECO:0007669"/>
    <property type="project" value="InterPro"/>
</dbReference>
<name>A0A9D9GXB8_9BACL</name>
<dbReference type="PANTHER" id="PTHR33375">
    <property type="entry name" value="CHROMOSOME-PARTITIONING PROTEIN PARB-RELATED"/>
    <property type="match status" value="1"/>
</dbReference>
<keyword evidence="2" id="KW-0159">Chromosome partition</keyword>
<dbReference type="InterPro" id="IPR036086">
    <property type="entry name" value="ParB/Sulfiredoxin_sf"/>
</dbReference>